<keyword evidence="7 8" id="KW-0456">Lyase</keyword>
<evidence type="ECO:0000313" key="11">
    <source>
        <dbReference type="Proteomes" id="UP000050996"/>
    </source>
</evidence>
<evidence type="ECO:0000256" key="1">
    <source>
        <dbReference type="ARBA" id="ARBA00001539"/>
    </source>
</evidence>
<dbReference type="GO" id="GO:0008460">
    <property type="term" value="F:dTDP-glucose 4,6-dehydratase activity"/>
    <property type="evidence" value="ECO:0007669"/>
    <property type="project" value="UniProtKB-EC"/>
</dbReference>
<organism evidence="10 11">
    <name type="scientific">Cytobacillus solani</name>
    <dbReference type="NCBI Taxonomy" id="1637975"/>
    <lineage>
        <taxon>Bacteria</taxon>
        <taxon>Bacillati</taxon>
        <taxon>Bacillota</taxon>
        <taxon>Bacilli</taxon>
        <taxon>Bacillales</taxon>
        <taxon>Bacillaceae</taxon>
        <taxon>Cytobacillus</taxon>
    </lineage>
</organism>
<dbReference type="Gene3D" id="3.40.50.720">
    <property type="entry name" value="NAD(P)-binding Rossmann-like Domain"/>
    <property type="match status" value="1"/>
</dbReference>
<sequence>MNNHLLITGGAGFIGANFISYLLKSSNYYITNVDSLTYASNTEAIKRFEKSSQYQFLHRDIGNEEDLDAIFDQKYAAIINFAAESHVDRSIVDAAPFIRTNINGTFNLLQAVLNGKAMKMIQISTDEVYGSLQLTDPPFTEETPIAPNNPYSASKASADLLVRSYFNTHQLPLTITRCSNNYGPFQNAEKFIPKVISNALKNIDIPVYGDGLNIRDWIYVEDHCRAIKLVLENGVPGEVYNIGGSEEKTNLEVIQLILKKLKKSDDLIHFIEDRKGHDRRYSMDSGKIASKLGWKALVSFSEGIDRTIDWYKKQENDSR</sequence>
<comment type="cofactor">
    <cofactor evidence="2 8">
        <name>NAD(+)</name>
        <dbReference type="ChEBI" id="CHEBI:57540"/>
    </cofactor>
</comment>
<evidence type="ECO:0000313" key="10">
    <source>
        <dbReference type="EMBL" id="KQL19300.1"/>
    </source>
</evidence>
<evidence type="ECO:0000256" key="8">
    <source>
        <dbReference type="RuleBase" id="RU004473"/>
    </source>
</evidence>
<evidence type="ECO:0000256" key="5">
    <source>
        <dbReference type="ARBA" id="ARBA00016977"/>
    </source>
</evidence>
<dbReference type="InterPro" id="IPR016040">
    <property type="entry name" value="NAD(P)-bd_dom"/>
</dbReference>
<comment type="similarity">
    <text evidence="3 8">Belongs to the NAD(P)-dependent epimerase/dehydratase family. dTDP-glucose dehydratase subfamily.</text>
</comment>
<dbReference type="InterPro" id="IPR036291">
    <property type="entry name" value="NAD(P)-bd_dom_sf"/>
</dbReference>
<evidence type="ECO:0000256" key="2">
    <source>
        <dbReference type="ARBA" id="ARBA00001911"/>
    </source>
</evidence>
<keyword evidence="11" id="KW-1185">Reference proteome</keyword>
<evidence type="ECO:0000256" key="3">
    <source>
        <dbReference type="ARBA" id="ARBA00008178"/>
    </source>
</evidence>
<keyword evidence="6" id="KW-0520">NAD</keyword>
<dbReference type="Pfam" id="PF16363">
    <property type="entry name" value="GDP_Man_Dehyd"/>
    <property type="match status" value="1"/>
</dbReference>
<dbReference type="CDD" id="cd05246">
    <property type="entry name" value="dTDP_GD_SDR_e"/>
    <property type="match status" value="1"/>
</dbReference>
<reference evidence="10 11" key="1">
    <citation type="submission" date="2015-09" db="EMBL/GenBank/DDBJ databases">
        <title>Genome sequencing project for genomic taxonomy and phylogenomics of Bacillus-like bacteria.</title>
        <authorList>
            <person name="Liu B."/>
            <person name="Wang J."/>
            <person name="Zhu Y."/>
            <person name="Liu G."/>
            <person name="Chen Q."/>
            <person name="Chen Z."/>
            <person name="Lan J."/>
            <person name="Che J."/>
            <person name="Ge C."/>
            <person name="Shi H."/>
            <person name="Pan Z."/>
            <person name="Liu X."/>
        </authorList>
    </citation>
    <scope>NUCLEOTIDE SEQUENCE [LARGE SCALE GENOMIC DNA]</scope>
    <source>
        <strain evidence="10 11">FJAT-18043</strain>
    </source>
</reference>
<gene>
    <name evidence="10" type="ORF">AN957_12455</name>
</gene>
<evidence type="ECO:0000256" key="4">
    <source>
        <dbReference type="ARBA" id="ARBA00011990"/>
    </source>
</evidence>
<protein>
    <recommendedName>
        <fullName evidence="5 8">dTDP-glucose 4,6-dehydratase</fullName>
        <ecNumber evidence="4 8">4.2.1.46</ecNumber>
    </recommendedName>
</protein>
<dbReference type="EMBL" id="LJIX01000006">
    <property type="protein sequence ID" value="KQL19300.1"/>
    <property type="molecule type" value="Genomic_DNA"/>
</dbReference>
<name>A0A0Q3SIC6_9BACI</name>
<dbReference type="STRING" id="1637975.AN957_12455"/>
<dbReference type="GO" id="GO:0009225">
    <property type="term" value="P:nucleotide-sugar metabolic process"/>
    <property type="evidence" value="ECO:0007669"/>
    <property type="project" value="InterPro"/>
</dbReference>
<accession>A0A0Q3SIC6</accession>
<dbReference type="Proteomes" id="UP000050996">
    <property type="component" value="Unassembled WGS sequence"/>
</dbReference>
<dbReference type="InterPro" id="IPR005888">
    <property type="entry name" value="dTDP_Gluc_deHydtase"/>
</dbReference>
<comment type="caution">
    <text evidence="10">The sequence shown here is derived from an EMBL/GenBank/DDBJ whole genome shotgun (WGS) entry which is preliminary data.</text>
</comment>
<dbReference type="EC" id="4.2.1.46" evidence="4 8"/>
<proteinExistence type="inferred from homology"/>
<dbReference type="AlphaFoldDB" id="A0A0Q3SIC6"/>
<comment type="catalytic activity">
    <reaction evidence="1 8">
        <text>dTDP-alpha-D-glucose = dTDP-4-dehydro-6-deoxy-alpha-D-glucose + H2O</text>
        <dbReference type="Rhea" id="RHEA:17221"/>
        <dbReference type="ChEBI" id="CHEBI:15377"/>
        <dbReference type="ChEBI" id="CHEBI:57477"/>
        <dbReference type="ChEBI" id="CHEBI:57649"/>
        <dbReference type="EC" id="4.2.1.46"/>
    </reaction>
</comment>
<evidence type="ECO:0000259" key="9">
    <source>
        <dbReference type="Pfam" id="PF16363"/>
    </source>
</evidence>
<feature type="domain" description="NAD(P)-binding" evidence="9">
    <location>
        <begin position="6"/>
        <end position="306"/>
    </location>
</feature>
<evidence type="ECO:0000256" key="6">
    <source>
        <dbReference type="ARBA" id="ARBA00023027"/>
    </source>
</evidence>
<dbReference type="PATRIC" id="fig|1637975.4.peg.2319"/>
<dbReference type="NCBIfam" id="TIGR01181">
    <property type="entry name" value="dTDP_gluc_dehyt"/>
    <property type="match status" value="1"/>
</dbReference>
<dbReference type="PANTHER" id="PTHR43000">
    <property type="entry name" value="DTDP-D-GLUCOSE 4,6-DEHYDRATASE-RELATED"/>
    <property type="match status" value="1"/>
</dbReference>
<dbReference type="RefSeq" id="WP_056684420.1">
    <property type="nucleotide sequence ID" value="NZ_LJIX01000006.1"/>
</dbReference>
<evidence type="ECO:0000256" key="7">
    <source>
        <dbReference type="ARBA" id="ARBA00023239"/>
    </source>
</evidence>
<dbReference type="SUPFAM" id="SSF51735">
    <property type="entry name" value="NAD(P)-binding Rossmann-fold domains"/>
    <property type="match status" value="1"/>
</dbReference>
<dbReference type="Gene3D" id="3.90.25.10">
    <property type="entry name" value="UDP-galactose 4-epimerase, domain 1"/>
    <property type="match status" value="1"/>
</dbReference>